<evidence type="ECO:0000256" key="4">
    <source>
        <dbReference type="ARBA" id="ARBA00010572"/>
    </source>
</evidence>
<keyword evidence="10" id="KW-0969">Cilium</keyword>
<evidence type="ECO:0000256" key="11">
    <source>
        <dbReference type="ARBA" id="ARBA00023136"/>
    </source>
</evidence>
<reference evidence="16" key="1">
    <citation type="submission" date="2025-08" db="UniProtKB">
        <authorList>
            <consortium name="RefSeq"/>
        </authorList>
    </citation>
    <scope>IDENTIFICATION</scope>
</reference>
<comment type="similarity">
    <text evidence="4">Belongs to the TMEM138 family.</text>
</comment>
<dbReference type="Proteomes" id="UP000079169">
    <property type="component" value="Unplaced"/>
</dbReference>
<keyword evidence="13" id="KW-0966">Cell projection</keyword>
<evidence type="ECO:0000256" key="9">
    <source>
        <dbReference type="ARBA" id="ARBA00022989"/>
    </source>
</evidence>
<dbReference type="GO" id="GO:0005929">
    <property type="term" value="C:cilium"/>
    <property type="evidence" value="ECO:0007669"/>
    <property type="project" value="UniProtKB-SubCell"/>
</dbReference>
<organism evidence="15 16">
    <name type="scientific">Diaphorina citri</name>
    <name type="common">Asian citrus psyllid</name>
    <dbReference type="NCBI Taxonomy" id="121845"/>
    <lineage>
        <taxon>Eukaryota</taxon>
        <taxon>Metazoa</taxon>
        <taxon>Ecdysozoa</taxon>
        <taxon>Arthropoda</taxon>
        <taxon>Hexapoda</taxon>
        <taxon>Insecta</taxon>
        <taxon>Pterygota</taxon>
        <taxon>Neoptera</taxon>
        <taxon>Paraneoptera</taxon>
        <taxon>Hemiptera</taxon>
        <taxon>Sternorrhyncha</taxon>
        <taxon>Psylloidea</taxon>
        <taxon>Psyllidae</taxon>
        <taxon>Diaphorininae</taxon>
        <taxon>Diaphorina</taxon>
    </lineage>
</organism>
<keyword evidence="12" id="KW-0325">Glycoprotein</keyword>
<dbReference type="KEGG" id="dci:103509540"/>
<sequence length="129" mass="15340">MRISTEKYIFLLIIQLGFLLTDLLFNAFSDSFRSKNINLLIIYILQIIFQILMFIALLISLFQTNVFQAGFVILIYDRFKATIVICLIYLVLTIGLHAWVLYYRWLEPTAYIWTDNFLLTLFVLHRMSK</sequence>
<dbReference type="PANTHER" id="PTHR13306">
    <property type="entry name" value="TRANSMEMBRANE PROTEIN 138"/>
    <property type="match status" value="1"/>
</dbReference>
<evidence type="ECO:0000256" key="2">
    <source>
        <dbReference type="ARBA" id="ARBA00004128"/>
    </source>
</evidence>
<feature type="transmembrane region" description="Helical" evidence="14">
    <location>
        <begin position="9"/>
        <end position="28"/>
    </location>
</feature>
<dbReference type="STRING" id="121845.A0A1S3D1K9"/>
<dbReference type="PaxDb" id="121845-A0A1S3D1K9"/>
<evidence type="ECO:0000256" key="10">
    <source>
        <dbReference type="ARBA" id="ARBA00023069"/>
    </source>
</evidence>
<feature type="transmembrane region" description="Helical" evidence="14">
    <location>
        <begin position="83"/>
        <end position="102"/>
    </location>
</feature>
<proteinExistence type="inferred from homology"/>
<evidence type="ECO:0000256" key="13">
    <source>
        <dbReference type="ARBA" id="ARBA00023273"/>
    </source>
</evidence>
<accession>A0A1S3D1K9</accession>
<keyword evidence="9 14" id="KW-1133">Transmembrane helix</keyword>
<dbReference type="GeneID" id="103509540"/>
<evidence type="ECO:0000256" key="8">
    <source>
        <dbReference type="ARBA" id="ARBA00022794"/>
    </source>
</evidence>
<dbReference type="RefSeq" id="XP_008472385.1">
    <property type="nucleotide sequence ID" value="XM_008474163.3"/>
</dbReference>
<keyword evidence="15" id="KW-1185">Reference proteome</keyword>
<evidence type="ECO:0000256" key="6">
    <source>
        <dbReference type="ARBA" id="ARBA00022554"/>
    </source>
</evidence>
<protein>
    <recommendedName>
        <fullName evidence="5">Transmembrane protein 138</fullName>
    </recommendedName>
</protein>
<evidence type="ECO:0000313" key="15">
    <source>
        <dbReference type="Proteomes" id="UP000079169"/>
    </source>
</evidence>
<feature type="transmembrane region" description="Helical" evidence="14">
    <location>
        <begin position="40"/>
        <end position="62"/>
    </location>
</feature>
<evidence type="ECO:0000256" key="1">
    <source>
        <dbReference type="ARBA" id="ARBA00003709"/>
    </source>
</evidence>
<keyword evidence="6" id="KW-0926">Vacuole</keyword>
<keyword evidence="11 14" id="KW-0472">Membrane</keyword>
<dbReference type="PANTHER" id="PTHR13306:SF6">
    <property type="entry name" value="TRANSMEMBRANE PROTEIN 138"/>
    <property type="match status" value="1"/>
</dbReference>
<comment type="subcellular location">
    <subcellularLocation>
        <location evidence="3">Cell projection</location>
        <location evidence="3">Cilium</location>
    </subcellularLocation>
    <subcellularLocation>
        <location evidence="2">Vacuole membrane</location>
        <topology evidence="2">Multi-pass membrane protein</topology>
    </subcellularLocation>
</comment>
<dbReference type="GO" id="GO:0005774">
    <property type="term" value="C:vacuolar membrane"/>
    <property type="evidence" value="ECO:0007669"/>
    <property type="project" value="UniProtKB-SubCell"/>
</dbReference>
<name>A0A1S3D1K9_DIACI</name>
<evidence type="ECO:0000313" key="16">
    <source>
        <dbReference type="RefSeq" id="XP_008472385.1"/>
    </source>
</evidence>
<dbReference type="AlphaFoldDB" id="A0A1S3D1K9"/>
<evidence type="ECO:0000256" key="3">
    <source>
        <dbReference type="ARBA" id="ARBA00004138"/>
    </source>
</evidence>
<dbReference type="OMA" id="RWMESNG"/>
<dbReference type="InterPro" id="IPR024133">
    <property type="entry name" value="TM_138"/>
</dbReference>
<gene>
    <name evidence="16" type="primary">LOC103509540</name>
</gene>
<dbReference type="Pfam" id="PF14935">
    <property type="entry name" value="TMEM138"/>
    <property type="match status" value="1"/>
</dbReference>
<keyword evidence="7 14" id="KW-0812">Transmembrane</keyword>
<dbReference type="GO" id="GO:0030030">
    <property type="term" value="P:cell projection organization"/>
    <property type="evidence" value="ECO:0007669"/>
    <property type="project" value="UniProtKB-KW"/>
</dbReference>
<evidence type="ECO:0000256" key="7">
    <source>
        <dbReference type="ARBA" id="ARBA00022692"/>
    </source>
</evidence>
<evidence type="ECO:0000256" key="12">
    <source>
        <dbReference type="ARBA" id="ARBA00023180"/>
    </source>
</evidence>
<evidence type="ECO:0000256" key="14">
    <source>
        <dbReference type="SAM" id="Phobius"/>
    </source>
</evidence>
<keyword evidence="8" id="KW-0970">Cilium biogenesis/degradation</keyword>
<evidence type="ECO:0000256" key="5">
    <source>
        <dbReference type="ARBA" id="ARBA00014515"/>
    </source>
</evidence>
<comment type="function">
    <text evidence="1">Required for ciliogenesis.</text>
</comment>